<sequence>MFRFEASNNYLGLEDAINSILKNVGDNKYDLIIVPPDPAAVTEEGEAEDLRISKLPNGIPGTLEVILWRSNLYVEDVEEQSIKWNEHILRFLSGDTVLLRISPKLTACRQEEVY</sequence>
<gene>
    <name evidence="1" type="ORF">HHI36_000844</name>
</gene>
<evidence type="ECO:0000313" key="2">
    <source>
        <dbReference type="Proteomes" id="UP001516400"/>
    </source>
</evidence>
<dbReference type="Proteomes" id="UP001516400">
    <property type="component" value="Unassembled WGS sequence"/>
</dbReference>
<keyword evidence="2" id="KW-1185">Reference proteome</keyword>
<reference evidence="1 2" key="1">
    <citation type="journal article" date="2021" name="BMC Biol.">
        <title>Horizontally acquired antibacterial genes associated with adaptive radiation of ladybird beetles.</title>
        <authorList>
            <person name="Li H.S."/>
            <person name="Tang X.F."/>
            <person name="Huang Y.H."/>
            <person name="Xu Z.Y."/>
            <person name="Chen M.L."/>
            <person name="Du X.Y."/>
            <person name="Qiu B.Y."/>
            <person name="Chen P.T."/>
            <person name="Zhang W."/>
            <person name="Slipinski A."/>
            <person name="Escalona H.E."/>
            <person name="Waterhouse R.M."/>
            <person name="Zwick A."/>
            <person name="Pang H."/>
        </authorList>
    </citation>
    <scope>NUCLEOTIDE SEQUENCE [LARGE SCALE GENOMIC DNA]</scope>
    <source>
        <strain evidence="1">SYSU2018</strain>
    </source>
</reference>
<protein>
    <submittedName>
        <fullName evidence="1">Uncharacterized protein</fullName>
    </submittedName>
</protein>
<proteinExistence type="predicted"/>
<dbReference type="AlphaFoldDB" id="A0ABD2P609"/>
<dbReference type="EMBL" id="JABFTP020000185">
    <property type="protein sequence ID" value="KAL3286336.1"/>
    <property type="molecule type" value="Genomic_DNA"/>
</dbReference>
<comment type="caution">
    <text evidence="1">The sequence shown here is derived from an EMBL/GenBank/DDBJ whole genome shotgun (WGS) entry which is preliminary data.</text>
</comment>
<evidence type="ECO:0000313" key="1">
    <source>
        <dbReference type="EMBL" id="KAL3286336.1"/>
    </source>
</evidence>
<accession>A0ABD2P609</accession>
<organism evidence="1 2">
    <name type="scientific">Cryptolaemus montrouzieri</name>
    <dbReference type="NCBI Taxonomy" id="559131"/>
    <lineage>
        <taxon>Eukaryota</taxon>
        <taxon>Metazoa</taxon>
        <taxon>Ecdysozoa</taxon>
        <taxon>Arthropoda</taxon>
        <taxon>Hexapoda</taxon>
        <taxon>Insecta</taxon>
        <taxon>Pterygota</taxon>
        <taxon>Neoptera</taxon>
        <taxon>Endopterygota</taxon>
        <taxon>Coleoptera</taxon>
        <taxon>Polyphaga</taxon>
        <taxon>Cucujiformia</taxon>
        <taxon>Coccinelloidea</taxon>
        <taxon>Coccinellidae</taxon>
        <taxon>Scymninae</taxon>
        <taxon>Scymnini</taxon>
        <taxon>Cryptolaemus</taxon>
    </lineage>
</organism>
<name>A0ABD2P609_9CUCU</name>